<dbReference type="Gene3D" id="2.60.40.1180">
    <property type="entry name" value="Golgi alpha-mannosidase II"/>
    <property type="match status" value="1"/>
</dbReference>
<evidence type="ECO:0000256" key="3">
    <source>
        <dbReference type="ARBA" id="ARBA00023295"/>
    </source>
</evidence>
<dbReference type="eggNOG" id="ENOG502RS4Q">
    <property type="taxonomic scope" value="Eukaryota"/>
</dbReference>
<accession>A7T0I2</accession>
<keyword evidence="5" id="KW-0732">Signal</keyword>
<dbReference type="InterPro" id="IPR041036">
    <property type="entry name" value="GH5_C"/>
</dbReference>
<feature type="signal peptide" evidence="5">
    <location>
        <begin position="1"/>
        <end position="22"/>
    </location>
</feature>
<dbReference type="EMBL" id="DS470028">
    <property type="protein sequence ID" value="EDO30535.1"/>
    <property type="molecule type" value="Genomic_DNA"/>
</dbReference>
<dbReference type="PANTHER" id="PTHR31308">
    <property type="match status" value="1"/>
</dbReference>
<evidence type="ECO:0000256" key="4">
    <source>
        <dbReference type="RuleBase" id="RU361153"/>
    </source>
</evidence>
<feature type="domain" description="Glycoside hydrolase family 5" evidence="6">
    <location>
        <begin position="71"/>
        <end position="374"/>
    </location>
</feature>
<evidence type="ECO:0000256" key="5">
    <source>
        <dbReference type="SAM" id="SignalP"/>
    </source>
</evidence>
<dbReference type="InterPro" id="IPR001547">
    <property type="entry name" value="Glyco_hydro_5"/>
</dbReference>
<dbReference type="KEGG" id="nve:5501331"/>
<dbReference type="HOGENOM" id="CLU_027657_0_0_1"/>
<dbReference type="GO" id="GO:0004553">
    <property type="term" value="F:hydrolase activity, hydrolyzing O-glycosyl compounds"/>
    <property type="evidence" value="ECO:0007669"/>
    <property type="project" value="InterPro"/>
</dbReference>
<gene>
    <name evidence="8" type="ORF">NEMVEDRAFT_v1g140417</name>
</gene>
<dbReference type="PhylomeDB" id="A7T0I2"/>
<organism evidence="8 9">
    <name type="scientific">Nematostella vectensis</name>
    <name type="common">Starlet sea anemone</name>
    <dbReference type="NCBI Taxonomy" id="45351"/>
    <lineage>
        <taxon>Eukaryota</taxon>
        <taxon>Metazoa</taxon>
        <taxon>Cnidaria</taxon>
        <taxon>Anthozoa</taxon>
        <taxon>Hexacorallia</taxon>
        <taxon>Actiniaria</taxon>
        <taxon>Edwardsiidae</taxon>
        <taxon>Nematostella</taxon>
    </lineage>
</organism>
<dbReference type="GO" id="GO:1901136">
    <property type="term" value="P:carbohydrate derivative catabolic process"/>
    <property type="evidence" value="ECO:0007669"/>
    <property type="project" value="UniProtKB-ARBA"/>
</dbReference>
<feature type="domain" description="Glycoside hydrolase family 5 C-terminal" evidence="7">
    <location>
        <begin position="406"/>
        <end position="464"/>
    </location>
</feature>
<dbReference type="OMA" id="WSLSYTS"/>
<evidence type="ECO:0000259" key="7">
    <source>
        <dbReference type="Pfam" id="PF18564"/>
    </source>
</evidence>
<evidence type="ECO:0000259" key="6">
    <source>
        <dbReference type="Pfam" id="PF00150"/>
    </source>
</evidence>
<evidence type="ECO:0008006" key="10">
    <source>
        <dbReference type="Google" id="ProtNLM"/>
    </source>
</evidence>
<comment type="similarity">
    <text evidence="1 4">Belongs to the glycosyl hydrolase 5 (cellulase A) family.</text>
</comment>
<keyword evidence="2 4" id="KW-0378">Hydrolase</keyword>
<evidence type="ECO:0000256" key="2">
    <source>
        <dbReference type="ARBA" id="ARBA00022801"/>
    </source>
</evidence>
<dbReference type="GO" id="GO:0016042">
    <property type="term" value="P:lipid catabolic process"/>
    <property type="evidence" value="ECO:0007669"/>
    <property type="project" value="UniProtKB-ARBA"/>
</dbReference>
<dbReference type="InParanoid" id="A7T0I2"/>
<sequence>MELLKSCLYTFLLLILAVYSSAELQPISVDPATQRFVDPDGRERFFHGSNVVVKHFPWHPELEGFAPGTFSEQDMELMQSLGLNVLRLGYMWPGVEPTRGKYNETYIEVIKKIVTLSAKYGIYVLLDMHQDVMSRKFCVEGFPNWAANPGNARNFPEPLHAPYKIDPKTGYPSDEDCAKFPWASYYATEAASVAFQNLYNNTDGLRDSWAAFWAKAALTFRDFPSVIGYELINEPWSGDIYSDPLLMVPKMADRMNLAPAYEVLAKAIRSHDDQKCIFFEPVTWDDYGVGFESVPGGEKYKNRSVLSYHYYHLPDGPSGPVELNFKVRDNDLKRLQCGGMLTEFQASSGDLQSCLKTMATADQYLQSWMGWIYKPYYPSNKKAPYKVAALWDEDGLNDVWVENTCRTYPHAVAGHTIAFNYNPVSLEFSLQYETSPKCKSTETLIYLNTDAYQKVGGGFKVSITP</sequence>
<feature type="non-terminal residue" evidence="8">
    <location>
        <position position="1"/>
    </location>
</feature>
<evidence type="ECO:0000256" key="1">
    <source>
        <dbReference type="ARBA" id="ARBA00005641"/>
    </source>
</evidence>
<dbReference type="GO" id="GO:0000272">
    <property type="term" value="P:polysaccharide catabolic process"/>
    <property type="evidence" value="ECO:0007669"/>
    <property type="project" value="InterPro"/>
</dbReference>
<dbReference type="InterPro" id="IPR017853">
    <property type="entry name" value="GH"/>
</dbReference>
<feature type="chain" id="PRO_5002714812" description="Endoglycoceramidase" evidence="5">
    <location>
        <begin position="23"/>
        <end position="465"/>
    </location>
</feature>
<dbReference type="InterPro" id="IPR013780">
    <property type="entry name" value="Glyco_hydro_b"/>
</dbReference>
<reference evidence="8 9" key="1">
    <citation type="journal article" date="2007" name="Science">
        <title>Sea anemone genome reveals ancestral eumetazoan gene repertoire and genomic organization.</title>
        <authorList>
            <person name="Putnam N.H."/>
            <person name="Srivastava M."/>
            <person name="Hellsten U."/>
            <person name="Dirks B."/>
            <person name="Chapman J."/>
            <person name="Salamov A."/>
            <person name="Terry A."/>
            <person name="Shapiro H."/>
            <person name="Lindquist E."/>
            <person name="Kapitonov V.V."/>
            <person name="Jurka J."/>
            <person name="Genikhovich G."/>
            <person name="Grigoriev I.V."/>
            <person name="Lucas S.M."/>
            <person name="Steele R.E."/>
            <person name="Finnerty J.R."/>
            <person name="Technau U."/>
            <person name="Martindale M.Q."/>
            <person name="Rokhsar D.S."/>
        </authorList>
    </citation>
    <scope>NUCLEOTIDE SEQUENCE [LARGE SCALE GENOMIC DNA]</scope>
    <source>
        <strain evidence="9">CH2 X CH6</strain>
    </source>
</reference>
<proteinExistence type="inferred from homology"/>
<dbReference type="Pfam" id="PF00150">
    <property type="entry name" value="Cellulase"/>
    <property type="match status" value="1"/>
</dbReference>
<protein>
    <recommendedName>
        <fullName evidence="10">Endoglycoceramidase</fullName>
    </recommendedName>
</protein>
<dbReference type="Pfam" id="PF18564">
    <property type="entry name" value="Glyco_hydro_5_C"/>
    <property type="match status" value="1"/>
</dbReference>
<dbReference type="InterPro" id="IPR052066">
    <property type="entry name" value="Glycosphingolipid_Hydrolases"/>
</dbReference>
<dbReference type="Proteomes" id="UP000001593">
    <property type="component" value="Unassembled WGS sequence"/>
</dbReference>
<dbReference type="AlphaFoldDB" id="A7T0I2"/>
<dbReference type="SUPFAM" id="SSF51445">
    <property type="entry name" value="(Trans)glycosidases"/>
    <property type="match status" value="1"/>
</dbReference>
<evidence type="ECO:0000313" key="8">
    <source>
        <dbReference type="EMBL" id="EDO30535.1"/>
    </source>
</evidence>
<keyword evidence="9" id="KW-1185">Reference proteome</keyword>
<dbReference type="PANTHER" id="PTHR31308:SF3">
    <property type="entry name" value="ENDOGLYCOCERAMIDASE"/>
    <property type="match status" value="1"/>
</dbReference>
<dbReference type="Gene3D" id="3.20.20.80">
    <property type="entry name" value="Glycosidases"/>
    <property type="match status" value="1"/>
</dbReference>
<keyword evidence="3 4" id="KW-0326">Glycosidase</keyword>
<name>A7T0I2_NEMVE</name>
<evidence type="ECO:0000313" key="9">
    <source>
        <dbReference type="Proteomes" id="UP000001593"/>
    </source>
</evidence>